<dbReference type="EMBL" id="GEDG01023833">
    <property type="protein sequence ID" value="JAP16435.1"/>
    <property type="molecule type" value="Transcribed_RNA"/>
</dbReference>
<protein>
    <submittedName>
        <fullName evidence="1">Putative ovule protein</fullName>
    </submittedName>
</protein>
<proteinExistence type="predicted"/>
<sequence length="97" mass="11496">MIYVLPRNNLHKTSANYEPRQLHQNLQNCLRREYFTYTRNTPRLKNTTTKAIDLTRGWRFPCLLWFGYGHEVINKLVLDVAIVVQPALRIPSVEVRD</sequence>
<organism evidence="1">
    <name type="scientific">Solanum chacoense</name>
    <name type="common">Chaco potato</name>
    <dbReference type="NCBI Taxonomy" id="4108"/>
    <lineage>
        <taxon>Eukaryota</taxon>
        <taxon>Viridiplantae</taxon>
        <taxon>Streptophyta</taxon>
        <taxon>Embryophyta</taxon>
        <taxon>Tracheophyta</taxon>
        <taxon>Spermatophyta</taxon>
        <taxon>Magnoliopsida</taxon>
        <taxon>eudicotyledons</taxon>
        <taxon>Gunneridae</taxon>
        <taxon>Pentapetalae</taxon>
        <taxon>asterids</taxon>
        <taxon>lamiids</taxon>
        <taxon>Solanales</taxon>
        <taxon>Solanaceae</taxon>
        <taxon>Solanoideae</taxon>
        <taxon>Solaneae</taxon>
        <taxon>Solanum</taxon>
    </lineage>
</organism>
<dbReference type="AlphaFoldDB" id="A0A0V0H8C6"/>
<reference evidence="1" key="1">
    <citation type="submission" date="2015-12" db="EMBL/GenBank/DDBJ databases">
        <title>Gene expression during late stages of embryo sac development: a critical building block for successful pollen-pistil interactions.</title>
        <authorList>
            <person name="Liu Y."/>
            <person name="Joly V."/>
            <person name="Sabar M."/>
            <person name="Matton D.P."/>
        </authorList>
    </citation>
    <scope>NUCLEOTIDE SEQUENCE</scope>
</reference>
<evidence type="ECO:0000313" key="1">
    <source>
        <dbReference type="EMBL" id="JAP16435.1"/>
    </source>
</evidence>
<name>A0A0V0H8C6_SOLCH</name>
<accession>A0A0V0H8C6</accession>